<dbReference type="EMBL" id="RKLT01000007">
    <property type="protein sequence ID" value="MBX0296499.1"/>
    <property type="molecule type" value="Genomic_DNA"/>
</dbReference>
<dbReference type="GO" id="GO:0046685">
    <property type="term" value="P:response to arsenic-containing substance"/>
    <property type="evidence" value="ECO:0007669"/>
    <property type="project" value="UniProtKB-KW"/>
</dbReference>
<dbReference type="InterPro" id="IPR036196">
    <property type="entry name" value="Ptyr_pPase_sf"/>
</dbReference>
<dbReference type="Pfam" id="PF01451">
    <property type="entry name" value="LMWPc"/>
    <property type="match status" value="1"/>
</dbReference>
<dbReference type="PANTHER" id="PTHR43428:SF1">
    <property type="entry name" value="ARSENATE REDUCTASE"/>
    <property type="match status" value="1"/>
</dbReference>
<organism evidence="3 4">
    <name type="scientific">Haloarcula nitratireducens</name>
    <dbReference type="NCBI Taxonomy" id="2487749"/>
    <lineage>
        <taxon>Archaea</taxon>
        <taxon>Methanobacteriati</taxon>
        <taxon>Methanobacteriota</taxon>
        <taxon>Stenosarchaea group</taxon>
        <taxon>Halobacteria</taxon>
        <taxon>Halobacteriales</taxon>
        <taxon>Haloarculaceae</taxon>
        <taxon>Haloarcula</taxon>
    </lineage>
</organism>
<dbReference type="RefSeq" id="WP_220581101.1">
    <property type="nucleotide sequence ID" value="NZ_RKLT01000007.1"/>
</dbReference>
<dbReference type="PANTHER" id="PTHR43428">
    <property type="entry name" value="ARSENATE REDUCTASE"/>
    <property type="match status" value="1"/>
</dbReference>
<accession>A0AAW4PEX0</accession>
<evidence type="ECO:0000256" key="1">
    <source>
        <dbReference type="ARBA" id="ARBA00022849"/>
    </source>
</evidence>
<name>A0AAW4PEX0_9EURY</name>
<dbReference type="Gene3D" id="3.40.50.2300">
    <property type="match status" value="1"/>
</dbReference>
<dbReference type="InterPro" id="IPR023485">
    <property type="entry name" value="Ptyr_pPase"/>
</dbReference>
<gene>
    <name evidence="3" type="ORF">EGH23_16575</name>
</gene>
<keyword evidence="4" id="KW-1185">Reference proteome</keyword>
<evidence type="ECO:0000313" key="4">
    <source>
        <dbReference type="Proteomes" id="UP001430455"/>
    </source>
</evidence>
<reference evidence="3 4" key="1">
    <citation type="submission" date="2021-06" db="EMBL/GenBank/DDBJ databases">
        <title>Halomicroarcula sp. a new haloarchaeum isolated from saline soil.</title>
        <authorList>
            <person name="Duran-Viseras A."/>
            <person name="Sanchez-Porro C."/>
            <person name="Ventosa A."/>
        </authorList>
    </citation>
    <scope>NUCLEOTIDE SEQUENCE [LARGE SCALE GENOMIC DNA]</scope>
    <source>
        <strain evidence="3 4">F27</strain>
    </source>
</reference>
<keyword evidence="1" id="KW-0059">Arsenical resistance</keyword>
<dbReference type="SMART" id="SM00226">
    <property type="entry name" value="LMWPc"/>
    <property type="match status" value="1"/>
</dbReference>
<evidence type="ECO:0000313" key="3">
    <source>
        <dbReference type="EMBL" id="MBX0296499.1"/>
    </source>
</evidence>
<dbReference type="AlphaFoldDB" id="A0AAW4PEX0"/>
<proteinExistence type="predicted"/>
<comment type="caution">
    <text evidence="3">The sequence shown here is derived from an EMBL/GenBank/DDBJ whole genome shotgun (WGS) entry which is preliminary data.</text>
</comment>
<dbReference type="SUPFAM" id="SSF52788">
    <property type="entry name" value="Phosphotyrosine protein phosphatases I"/>
    <property type="match status" value="1"/>
</dbReference>
<feature type="domain" description="Phosphotyrosine protein phosphatase I" evidence="2">
    <location>
        <begin position="3"/>
        <end position="135"/>
    </location>
</feature>
<evidence type="ECO:0000259" key="2">
    <source>
        <dbReference type="SMART" id="SM00226"/>
    </source>
</evidence>
<dbReference type="Proteomes" id="UP001430455">
    <property type="component" value="Unassembled WGS sequence"/>
</dbReference>
<protein>
    <submittedName>
        <fullName evidence="3">Low molecular weight phosphatase family protein</fullName>
    </submittedName>
</protein>
<sequence length="144" mass="16160">MTTTVAFVCVQNAGRSQMSTAFAERERERRELDDAVEIRTGGTRPAERVHDVVVEVMREAGFDLSDRTPREVSTAELESCDYVATMGCSTLELDTDDSDVDVRDWALDDPDGKDLERVREIRDEIGDRVSALFDEIERELAADA</sequence>